<dbReference type="SUPFAM" id="SSF52799">
    <property type="entry name" value="(Phosphotyrosine protein) phosphatases II"/>
    <property type="match status" value="1"/>
</dbReference>
<dbReference type="RefSeq" id="WP_014432460.1">
    <property type="nucleotide sequence ID" value="NC_017079.1"/>
</dbReference>
<dbReference type="Pfam" id="PF00782">
    <property type="entry name" value="DSPc"/>
    <property type="match status" value="1"/>
</dbReference>
<dbReference type="AlphaFoldDB" id="I0I1T2"/>
<name>I0I1T2_CALAS</name>
<dbReference type="CDD" id="cd14498">
    <property type="entry name" value="DSP"/>
    <property type="match status" value="1"/>
</dbReference>
<organism evidence="4 5">
    <name type="scientific">Caldilinea aerophila (strain DSM 14535 / JCM 11387 / NBRC 104270 / STL-6-O1)</name>
    <dbReference type="NCBI Taxonomy" id="926550"/>
    <lineage>
        <taxon>Bacteria</taxon>
        <taxon>Bacillati</taxon>
        <taxon>Chloroflexota</taxon>
        <taxon>Caldilineae</taxon>
        <taxon>Caldilineales</taxon>
        <taxon>Caldilineaceae</taxon>
        <taxon>Caldilinea</taxon>
    </lineage>
</organism>
<dbReference type="PANTHER" id="PTHR23339">
    <property type="entry name" value="TYROSINE SPECIFIC PROTEIN PHOSPHATASE AND DUAL SPECIFICITY PROTEIN PHOSPHATASE"/>
    <property type="match status" value="1"/>
</dbReference>
<dbReference type="FunFam" id="3.90.190.10:FF:000157">
    <property type="entry name" value="Protein-tyrosine phosphatase"/>
    <property type="match status" value="1"/>
</dbReference>
<dbReference type="SMART" id="SM00195">
    <property type="entry name" value="DSPc"/>
    <property type="match status" value="1"/>
</dbReference>
<dbReference type="Gene3D" id="3.90.190.10">
    <property type="entry name" value="Protein tyrosine phosphatase superfamily"/>
    <property type="match status" value="1"/>
</dbReference>
<dbReference type="InterPro" id="IPR029021">
    <property type="entry name" value="Prot-tyrosine_phosphatase-like"/>
</dbReference>
<dbReference type="InterPro" id="IPR050561">
    <property type="entry name" value="PTP"/>
</dbReference>
<dbReference type="STRING" id="926550.CLDAP_11800"/>
<feature type="domain" description="Tyrosine-protein phosphatase" evidence="2">
    <location>
        <begin position="49"/>
        <end position="194"/>
    </location>
</feature>
<evidence type="ECO:0008006" key="6">
    <source>
        <dbReference type="Google" id="ProtNLM"/>
    </source>
</evidence>
<accession>I0I1T2</accession>
<dbReference type="Proteomes" id="UP000007880">
    <property type="component" value="Chromosome"/>
</dbReference>
<dbReference type="InterPro" id="IPR020422">
    <property type="entry name" value="TYR_PHOSPHATASE_DUAL_dom"/>
</dbReference>
<dbReference type="OrthoDB" id="9806482at2"/>
<protein>
    <recommendedName>
        <fullName evidence="6">Protein phosphatase</fullName>
    </recommendedName>
</protein>
<gene>
    <name evidence="4" type="ordered locus">CLDAP_11800</name>
</gene>
<dbReference type="EMBL" id="AP012337">
    <property type="protein sequence ID" value="BAL99219.1"/>
    <property type="molecule type" value="Genomic_DNA"/>
</dbReference>
<evidence type="ECO:0000259" key="3">
    <source>
        <dbReference type="PROSITE" id="PS50056"/>
    </source>
</evidence>
<dbReference type="KEGG" id="cap:CLDAP_11800"/>
<feature type="region of interest" description="Disordered" evidence="1">
    <location>
        <begin position="187"/>
        <end position="209"/>
    </location>
</feature>
<evidence type="ECO:0000313" key="5">
    <source>
        <dbReference type="Proteomes" id="UP000007880"/>
    </source>
</evidence>
<dbReference type="PROSITE" id="PS50054">
    <property type="entry name" value="TYR_PHOSPHATASE_DUAL"/>
    <property type="match status" value="1"/>
</dbReference>
<reference evidence="4 5" key="1">
    <citation type="submission" date="2012-02" db="EMBL/GenBank/DDBJ databases">
        <title>Complete genome sequence of Caldilinea aerophila DSM 14535 (= NBRC 102666).</title>
        <authorList>
            <person name="Oguchi A."/>
            <person name="Hosoyama A."/>
            <person name="Sekine M."/>
            <person name="Fukai R."/>
            <person name="Kato Y."/>
            <person name="Nakamura S."/>
            <person name="Hanada S."/>
            <person name="Yamazaki S."/>
            <person name="Fujita N."/>
        </authorList>
    </citation>
    <scope>NUCLEOTIDE SEQUENCE [LARGE SCALE GENOMIC DNA]</scope>
    <source>
        <strain evidence="5">DSM 14535 / JCM 11387 / NBRC 104270 / STL-6-O1</strain>
    </source>
</reference>
<evidence type="ECO:0000259" key="2">
    <source>
        <dbReference type="PROSITE" id="PS50054"/>
    </source>
</evidence>
<dbReference type="eggNOG" id="COG2453">
    <property type="taxonomic scope" value="Bacteria"/>
</dbReference>
<dbReference type="HOGENOM" id="CLU_1451621_0_0_0"/>
<dbReference type="InterPro" id="IPR000387">
    <property type="entry name" value="Tyr_Pase_dom"/>
</dbReference>
<proteinExistence type="predicted"/>
<evidence type="ECO:0000313" key="4">
    <source>
        <dbReference type="EMBL" id="BAL99219.1"/>
    </source>
</evidence>
<feature type="domain" description="Tyrosine specific protein phosphatases" evidence="3">
    <location>
        <begin position="112"/>
        <end position="179"/>
    </location>
</feature>
<evidence type="ECO:0000256" key="1">
    <source>
        <dbReference type="SAM" id="MobiDB-lite"/>
    </source>
</evidence>
<sequence>MKLLDNIRKGIRKGWRIFWRRLREQGMWVTLQWMWGRGLSYVTGVPMLRYSRVTPQLYVGPQFNQLGKRRLEKEGITAVVNLRTEFDDAAHGLAFPYYCYLPTVDDEAPSVEHFQKGVDFIHSVLEQGGKVYIHCKAGVGRAPTLAAAYLISRGHSLDDALALIARARPFIAITPPQMEALKRYAKEVRRAREEERGKKGEGRREKGRA</sequence>
<keyword evidence="5" id="KW-1185">Reference proteome</keyword>
<dbReference type="PROSITE" id="PS50056">
    <property type="entry name" value="TYR_PHOSPHATASE_2"/>
    <property type="match status" value="1"/>
</dbReference>
<dbReference type="InterPro" id="IPR000340">
    <property type="entry name" value="Dual-sp_phosphatase_cat-dom"/>
</dbReference>